<evidence type="ECO:0000256" key="2">
    <source>
        <dbReference type="ARBA" id="ARBA00022603"/>
    </source>
</evidence>
<keyword evidence="3 5" id="KW-0808">Transferase</keyword>
<dbReference type="SMART" id="SM00138">
    <property type="entry name" value="MeTrc"/>
    <property type="match status" value="1"/>
</dbReference>
<dbReference type="InterPro" id="IPR050903">
    <property type="entry name" value="Bact_Chemotaxis_MeTrfase"/>
</dbReference>
<dbReference type="SUPFAM" id="SSF47757">
    <property type="entry name" value="Chemotaxis receptor methyltransferase CheR, N-terminal domain"/>
    <property type="match status" value="1"/>
</dbReference>
<proteinExistence type="predicted"/>
<dbReference type="Proteomes" id="UP001361239">
    <property type="component" value="Unassembled WGS sequence"/>
</dbReference>
<organism evidence="7 8">
    <name type="scientific">Novosphingobium anseongense</name>
    <dbReference type="NCBI Taxonomy" id="3133436"/>
    <lineage>
        <taxon>Bacteria</taxon>
        <taxon>Pseudomonadati</taxon>
        <taxon>Pseudomonadota</taxon>
        <taxon>Alphaproteobacteria</taxon>
        <taxon>Sphingomonadales</taxon>
        <taxon>Sphingomonadaceae</taxon>
        <taxon>Novosphingobium</taxon>
    </lineage>
</organism>
<dbReference type="InterPro" id="IPR022641">
    <property type="entry name" value="CheR_N"/>
</dbReference>
<comment type="catalytic activity">
    <reaction evidence="1 5">
        <text>L-glutamyl-[protein] + S-adenosyl-L-methionine = [protein]-L-glutamate 5-O-methyl ester + S-adenosyl-L-homocysteine</text>
        <dbReference type="Rhea" id="RHEA:24452"/>
        <dbReference type="Rhea" id="RHEA-COMP:10208"/>
        <dbReference type="Rhea" id="RHEA-COMP:10311"/>
        <dbReference type="ChEBI" id="CHEBI:29973"/>
        <dbReference type="ChEBI" id="CHEBI:57856"/>
        <dbReference type="ChEBI" id="CHEBI:59789"/>
        <dbReference type="ChEBI" id="CHEBI:82795"/>
        <dbReference type="EC" id="2.1.1.80"/>
    </reaction>
</comment>
<dbReference type="PANTHER" id="PTHR24422:SF26">
    <property type="entry name" value="CHEMOTAXIS PROTEIN METHYLTRANSFERASE"/>
    <property type="match status" value="1"/>
</dbReference>
<comment type="function">
    <text evidence="5">Methylation of the membrane-bound methyl-accepting chemotaxis proteins (MCP) to form gamma-glutamyl methyl ester residues in MCP.</text>
</comment>
<feature type="domain" description="CheR-type methyltransferase" evidence="6">
    <location>
        <begin position="17"/>
        <end position="286"/>
    </location>
</feature>
<dbReference type="EC" id="2.1.1.80" evidence="5"/>
<gene>
    <name evidence="7" type="ORF">WG901_01580</name>
</gene>
<dbReference type="InterPro" id="IPR000780">
    <property type="entry name" value="CheR_MeTrfase"/>
</dbReference>
<dbReference type="SUPFAM" id="SSF53335">
    <property type="entry name" value="S-adenosyl-L-methionine-dependent methyltransferases"/>
    <property type="match status" value="1"/>
</dbReference>
<accession>A0ABU8RQD8</accession>
<dbReference type="PIRSF" id="PIRSF000410">
    <property type="entry name" value="CheR"/>
    <property type="match status" value="1"/>
</dbReference>
<dbReference type="PRINTS" id="PR00996">
    <property type="entry name" value="CHERMTFRASE"/>
</dbReference>
<evidence type="ECO:0000313" key="7">
    <source>
        <dbReference type="EMBL" id="MEJ5975310.1"/>
    </source>
</evidence>
<dbReference type="InterPro" id="IPR022642">
    <property type="entry name" value="CheR_C"/>
</dbReference>
<keyword evidence="2 5" id="KW-0489">Methyltransferase</keyword>
<dbReference type="Pfam" id="PF03705">
    <property type="entry name" value="CheR_N"/>
    <property type="match status" value="1"/>
</dbReference>
<evidence type="ECO:0000256" key="4">
    <source>
        <dbReference type="ARBA" id="ARBA00022691"/>
    </source>
</evidence>
<comment type="caution">
    <text evidence="7">The sequence shown here is derived from an EMBL/GenBank/DDBJ whole genome shotgun (WGS) entry which is preliminary data.</text>
</comment>
<dbReference type="PROSITE" id="PS50123">
    <property type="entry name" value="CHER"/>
    <property type="match status" value="1"/>
</dbReference>
<dbReference type="InterPro" id="IPR029063">
    <property type="entry name" value="SAM-dependent_MTases_sf"/>
</dbReference>
<dbReference type="Gene3D" id="1.10.155.10">
    <property type="entry name" value="Chemotaxis receptor methyltransferase CheR, N-terminal domain"/>
    <property type="match status" value="1"/>
</dbReference>
<evidence type="ECO:0000259" key="6">
    <source>
        <dbReference type="PROSITE" id="PS50123"/>
    </source>
</evidence>
<keyword evidence="8" id="KW-1185">Reference proteome</keyword>
<evidence type="ECO:0000313" key="8">
    <source>
        <dbReference type="Proteomes" id="UP001361239"/>
    </source>
</evidence>
<keyword evidence="4 5" id="KW-0949">S-adenosyl-L-methionine</keyword>
<dbReference type="Pfam" id="PF01739">
    <property type="entry name" value="CheR"/>
    <property type="match status" value="1"/>
</dbReference>
<evidence type="ECO:0000256" key="1">
    <source>
        <dbReference type="ARBA" id="ARBA00001541"/>
    </source>
</evidence>
<sequence length="286" mass="32490">MSRSQALRAPINVDDHLSTRNFSRIAAHIYERVGIIISENKRTMVESRLRRRLPIVGADDLDEYCDKVFSGELGDGEDEHLINAITTNKTDFFREPKHFDYMMGTILPDLVKQGSRKIKVWSAACSTGAEPYTIAMLLDEALTGRGTPSFAITATDIDTKVLETARRGIYEAELVEPVSDRLRRKYVMVAKDAKRREIRMAPKLRSAIAFGRMNLMDSRFAADRDHDMIFCRNVLIYFNKVTQEAVVRRLCDHIKPGGHLFLGHAESILGFDVPLTQVANTVFRRN</sequence>
<name>A0ABU8RQD8_9SPHN</name>
<evidence type="ECO:0000256" key="5">
    <source>
        <dbReference type="PIRNR" id="PIRNR000410"/>
    </source>
</evidence>
<dbReference type="PANTHER" id="PTHR24422">
    <property type="entry name" value="CHEMOTAXIS PROTEIN METHYLTRANSFERASE"/>
    <property type="match status" value="1"/>
</dbReference>
<evidence type="ECO:0000256" key="3">
    <source>
        <dbReference type="ARBA" id="ARBA00022679"/>
    </source>
</evidence>
<reference evidence="7 8" key="1">
    <citation type="submission" date="2024-03" db="EMBL/GenBank/DDBJ databases">
        <authorList>
            <person name="Jo J.-H."/>
        </authorList>
    </citation>
    <scope>NUCLEOTIDE SEQUENCE [LARGE SCALE GENOMIC DNA]</scope>
    <source>
        <strain evidence="7 8">PS1R-30</strain>
    </source>
</reference>
<dbReference type="InterPro" id="IPR036804">
    <property type="entry name" value="CheR_N_sf"/>
</dbReference>
<dbReference type="EMBL" id="JBBHJZ010000001">
    <property type="protein sequence ID" value="MEJ5975310.1"/>
    <property type="molecule type" value="Genomic_DNA"/>
</dbReference>
<protein>
    <recommendedName>
        <fullName evidence="5">Chemotaxis protein methyltransferase</fullName>
        <ecNumber evidence="5">2.1.1.80</ecNumber>
    </recommendedName>
</protein>
<dbReference type="RefSeq" id="WP_339585269.1">
    <property type="nucleotide sequence ID" value="NZ_JBBHJZ010000001.1"/>
</dbReference>
<dbReference type="Gene3D" id="3.40.50.150">
    <property type="entry name" value="Vaccinia Virus protein VP39"/>
    <property type="match status" value="1"/>
</dbReference>
<dbReference type="InterPro" id="IPR026024">
    <property type="entry name" value="Chemotaxis_MeTrfase_CheR"/>
</dbReference>